<keyword evidence="3" id="KW-1185">Reference proteome</keyword>
<sequence length="85" mass="9264">MSARFLPVHHPDDAWAPVKVSSSKRGFPCSRCGALGLCGAPRDSLDALVLERPGKAAVGTCERKKDKSRHEEEGSLSAIHHRTMR</sequence>
<gene>
    <name evidence="2" type="ORF">D4764_05G0003170</name>
</gene>
<evidence type="ECO:0000313" key="2">
    <source>
        <dbReference type="EMBL" id="TWW60227.1"/>
    </source>
</evidence>
<dbReference type="Proteomes" id="UP000324091">
    <property type="component" value="Chromosome 5"/>
</dbReference>
<comment type="caution">
    <text evidence="2">The sequence shown here is derived from an EMBL/GenBank/DDBJ whole genome shotgun (WGS) entry which is preliminary data.</text>
</comment>
<protein>
    <submittedName>
        <fullName evidence="2">Uncharacterized protein</fullName>
    </submittedName>
</protein>
<feature type="compositionally biased region" description="Basic and acidic residues" evidence="1">
    <location>
        <begin position="61"/>
        <end position="73"/>
    </location>
</feature>
<feature type="region of interest" description="Disordered" evidence="1">
    <location>
        <begin position="60"/>
        <end position="85"/>
    </location>
</feature>
<organism evidence="2 3">
    <name type="scientific">Takifugu flavidus</name>
    <name type="common">sansaifugu</name>
    <dbReference type="NCBI Taxonomy" id="433684"/>
    <lineage>
        <taxon>Eukaryota</taxon>
        <taxon>Metazoa</taxon>
        <taxon>Chordata</taxon>
        <taxon>Craniata</taxon>
        <taxon>Vertebrata</taxon>
        <taxon>Euteleostomi</taxon>
        <taxon>Actinopterygii</taxon>
        <taxon>Neopterygii</taxon>
        <taxon>Teleostei</taxon>
        <taxon>Neoteleostei</taxon>
        <taxon>Acanthomorphata</taxon>
        <taxon>Eupercaria</taxon>
        <taxon>Tetraodontiformes</taxon>
        <taxon>Tetradontoidea</taxon>
        <taxon>Tetraodontidae</taxon>
        <taxon>Takifugu</taxon>
    </lineage>
</organism>
<proteinExistence type="predicted"/>
<evidence type="ECO:0000313" key="3">
    <source>
        <dbReference type="Proteomes" id="UP000324091"/>
    </source>
</evidence>
<dbReference type="AlphaFoldDB" id="A0A5C6N3C8"/>
<evidence type="ECO:0000256" key="1">
    <source>
        <dbReference type="SAM" id="MobiDB-lite"/>
    </source>
</evidence>
<reference evidence="2 3" key="1">
    <citation type="submission" date="2019-04" db="EMBL/GenBank/DDBJ databases">
        <title>Chromosome genome assembly for Takifugu flavidus.</title>
        <authorList>
            <person name="Xiao S."/>
        </authorList>
    </citation>
    <scope>NUCLEOTIDE SEQUENCE [LARGE SCALE GENOMIC DNA]</scope>
    <source>
        <strain evidence="2">HTHZ2018</strain>
        <tissue evidence="2">Muscle</tissue>
    </source>
</reference>
<name>A0A5C6N3C8_9TELE</name>
<accession>A0A5C6N3C8</accession>
<dbReference type="EMBL" id="RHFK02000018">
    <property type="protein sequence ID" value="TWW60227.1"/>
    <property type="molecule type" value="Genomic_DNA"/>
</dbReference>